<comment type="similarity">
    <text evidence="2">Belongs to the bacterial solute-binding protein SsuA/TauA family.</text>
</comment>
<evidence type="ECO:0000256" key="5">
    <source>
        <dbReference type="ARBA" id="ARBA00055538"/>
    </source>
</evidence>
<keyword evidence="7" id="KW-1133">Transmembrane helix</keyword>
<name>A0A292ZJW2_SPHSA</name>
<evidence type="ECO:0000256" key="6">
    <source>
        <dbReference type="ARBA" id="ARBA00070228"/>
    </source>
</evidence>
<comment type="caution">
    <text evidence="9">The sequence shown here is derived from an EMBL/GenBank/DDBJ whole genome shotgun (WGS) entry which is preliminary data.</text>
</comment>
<dbReference type="GO" id="GO:0042626">
    <property type="term" value="F:ATPase-coupled transmembrane transporter activity"/>
    <property type="evidence" value="ECO:0007669"/>
    <property type="project" value="InterPro"/>
</dbReference>
<evidence type="ECO:0000259" key="8">
    <source>
        <dbReference type="SMART" id="SM00062"/>
    </source>
</evidence>
<evidence type="ECO:0000256" key="2">
    <source>
        <dbReference type="ARBA" id="ARBA00010742"/>
    </source>
</evidence>
<evidence type="ECO:0000256" key="7">
    <source>
        <dbReference type="SAM" id="Phobius"/>
    </source>
</evidence>
<protein>
    <recommendedName>
        <fullName evidence="6">Putative aliphatic sulfonates-binding protein</fullName>
    </recommendedName>
</protein>
<dbReference type="SMART" id="SM00062">
    <property type="entry name" value="PBPb"/>
    <property type="match status" value="1"/>
</dbReference>
<comment type="subcellular location">
    <subcellularLocation>
        <location evidence="1">Periplasm</location>
    </subcellularLocation>
</comment>
<evidence type="ECO:0000256" key="4">
    <source>
        <dbReference type="ARBA" id="ARBA00022729"/>
    </source>
</evidence>
<reference evidence="12" key="6">
    <citation type="journal article" date="2019" name="Int. J. Syst. Evol. Microbiol.">
        <title>The Global Catalogue of Microorganisms (GCM) 10K type strain sequencing project: providing services to taxonomists for standard genome sequencing and annotation.</title>
        <authorList>
            <consortium name="The Broad Institute Genomics Platform"/>
            <consortium name="The Broad Institute Genome Sequencing Center for Infectious Disease"/>
            <person name="Wu L."/>
            <person name="Ma J."/>
        </authorList>
    </citation>
    <scope>NUCLEOTIDE SEQUENCE [LARGE SCALE GENOMIC DNA]</scope>
    <source>
        <strain evidence="12">CCM 7327</strain>
    </source>
</reference>
<reference evidence="9" key="4">
    <citation type="submission" date="2017-10" db="EMBL/GenBank/DDBJ databases">
        <title>Bioaugmenting a lab-scale membrane bioreactor with Sphingobium fuliginis OMI to degrade 4-tert-butylphenol.</title>
        <authorList>
            <person name="Takada K."/>
            <person name="Shiba T."/>
            <person name="Soda S."/>
            <person name="Inoue D."/>
            <person name="Miyake M."/>
            <person name="Eguchi M."/>
            <person name="Ike M."/>
        </authorList>
    </citation>
    <scope>NUCLEOTIDE SEQUENCE</scope>
    <source>
        <strain evidence="9">OMI</strain>
    </source>
</reference>
<feature type="transmembrane region" description="Helical" evidence="7">
    <location>
        <begin position="12"/>
        <end position="32"/>
    </location>
</feature>
<dbReference type="GO" id="GO:0042597">
    <property type="term" value="C:periplasmic space"/>
    <property type="evidence" value="ECO:0007669"/>
    <property type="project" value="UniProtKB-SubCell"/>
</dbReference>
<dbReference type="InterPro" id="IPR001638">
    <property type="entry name" value="Solute-binding_3/MltF_N"/>
</dbReference>
<evidence type="ECO:0000313" key="9">
    <source>
        <dbReference type="EMBL" id="GAY23707.1"/>
    </source>
</evidence>
<keyword evidence="7" id="KW-0472">Membrane</keyword>
<dbReference type="RefSeq" id="WP_065847591.1">
    <property type="nucleotide sequence ID" value="NZ_BEWI01000032.1"/>
</dbReference>
<reference evidence="9" key="5">
    <citation type="submission" date="2017-10" db="EMBL/GenBank/DDBJ databases">
        <authorList>
            <person name="Banno H."/>
            <person name="Chua N.-H."/>
        </authorList>
    </citation>
    <scope>NUCLEOTIDE SEQUENCE</scope>
    <source>
        <strain evidence="9">OMI</strain>
    </source>
</reference>
<feature type="domain" description="Solute-binding protein family 3/N-terminal" evidence="8">
    <location>
        <begin position="44"/>
        <end position="260"/>
    </location>
</feature>
<dbReference type="SUPFAM" id="SSF53850">
    <property type="entry name" value="Periplasmic binding protein-like II"/>
    <property type="match status" value="1"/>
</dbReference>
<dbReference type="InterPro" id="IPR015168">
    <property type="entry name" value="SsuA/THI5"/>
</dbReference>
<dbReference type="InterPro" id="IPR010067">
    <property type="entry name" value="ABC_SsuA_sub-bd"/>
</dbReference>
<dbReference type="AlphaFoldDB" id="A0A292ZJW2"/>
<evidence type="ECO:0000313" key="10">
    <source>
        <dbReference type="EMBL" id="GFZ96336.1"/>
    </source>
</evidence>
<dbReference type="Proteomes" id="UP000221538">
    <property type="component" value="Unassembled WGS sequence"/>
</dbReference>
<comment type="function">
    <text evidence="5">Part of a binding-protein-dependent transport system for aliphatic sulfonates. Putative binding protein.</text>
</comment>
<reference evidence="9 11" key="2">
    <citation type="journal article" date="2013" name="Environ. Sci. Technol.">
        <title>The 4-tert-butylphenol-utilizing bacterium Sphingobium fuliginis OMI can degrade bisphenols via phenolic ring hydroxylation and meta-cleavage pathway.</title>
        <authorList>
            <person name="Ogata Y."/>
            <person name="Goda S."/>
            <person name="Toyama T."/>
            <person name="Sei K."/>
            <person name="Ike M."/>
        </authorList>
    </citation>
    <scope>NUCLEOTIDE SEQUENCE [LARGE SCALE GENOMIC DNA]</scope>
    <source>
        <strain evidence="9 11">OMI</strain>
    </source>
</reference>
<evidence type="ECO:0000313" key="12">
    <source>
        <dbReference type="Proteomes" id="UP000628109"/>
    </source>
</evidence>
<evidence type="ECO:0000313" key="11">
    <source>
        <dbReference type="Proteomes" id="UP000221538"/>
    </source>
</evidence>
<keyword evidence="7" id="KW-0812">Transmembrane</keyword>
<keyword evidence="12" id="KW-1185">Reference proteome</keyword>
<organism evidence="9 11">
    <name type="scientific">Sphingobium fuliginis (strain ATCC 27551)</name>
    <dbReference type="NCBI Taxonomy" id="336203"/>
    <lineage>
        <taxon>Bacteria</taxon>
        <taxon>Pseudomonadati</taxon>
        <taxon>Pseudomonadota</taxon>
        <taxon>Alphaproteobacteria</taxon>
        <taxon>Sphingomonadales</taxon>
        <taxon>Sphingomonadaceae</taxon>
        <taxon>Sphingobium</taxon>
    </lineage>
</organism>
<gene>
    <name evidence="10" type="ORF">GCM10019071_28380</name>
    <name evidence="9" type="ORF">SFOMI_4285</name>
</gene>
<dbReference type="CDD" id="cd13558">
    <property type="entry name" value="PBP2_SsuA_like_2"/>
    <property type="match status" value="1"/>
</dbReference>
<evidence type="ECO:0000256" key="1">
    <source>
        <dbReference type="ARBA" id="ARBA00004418"/>
    </source>
</evidence>
<keyword evidence="3" id="KW-0813">Transport</keyword>
<dbReference type="PANTHER" id="PTHR30024:SF48">
    <property type="entry name" value="ABC TRANSPORTER SUBSTRATE-BINDING PROTEIN"/>
    <property type="match status" value="1"/>
</dbReference>
<dbReference type="FunFam" id="3.40.190.10:FF:000050">
    <property type="entry name" value="Sulfonate ABC transporter substrate-binding protein"/>
    <property type="match status" value="1"/>
</dbReference>
<dbReference type="PANTHER" id="PTHR30024">
    <property type="entry name" value="ALIPHATIC SULFONATES-BINDING PROTEIN-RELATED"/>
    <property type="match status" value="1"/>
</dbReference>
<dbReference type="Pfam" id="PF09084">
    <property type="entry name" value="NMT1"/>
    <property type="match status" value="1"/>
</dbReference>
<reference evidence="9 11" key="1">
    <citation type="journal article" date="2013" name="Biodegradation">
        <title>Occurrence of 4-tert-butylphenol (4-t-BP) biodegradation in an aquatic sample caused by the presence of Spirodela polyrrhiza and isolation of a 4-t-BP-utilizing bacterium.</title>
        <authorList>
            <person name="Ogata Y."/>
            <person name="Toyama T."/>
            <person name="Yu N."/>
            <person name="Wang X."/>
            <person name="Sei K."/>
            <person name="Ike M."/>
        </authorList>
    </citation>
    <scope>NUCLEOTIDE SEQUENCE [LARGE SCALE GENOMIC DNA]</scope>
    <source>
        <strain evidence="9 11">OMI</strain>
    </source>
</reference>
<keyword evidence="4" id="KW-0732">Signal</keyword>
<proteinExistence type="inferred from homology"/>
<accession>A0A292ZJW2</accession>
<dbReference type="EMBL" id="BMDU01000006">
    <property type="protein sequence ID" value="GFZ96336.1"/>
    <property type="molecule type" value="Genomic_DNA"/>
</dbReference>
<dbReference type="GO" id="GO:0016020">
    <property type="term" value="C:membrane"/>
    <property type="evidence" value="ECO:0007669"/>
    <property type="project" value="InterPro"/>
</dbReference>
<dbReference type="Gene3D" id="3.40.190.10">
    <property type="entry name" value="Periplasmic binding protein-like II"/>
    <property type="match status" value="2"/>
</dbReference>
<dbReference type="Proteomes" id="UP000628109">
    <property type="component" value="Unassembled WGS sequence"/>
</dbReference>
<dbReference type="NCBIfam" id="TIGR01728">
    <property type="entry name" value="SsuA_fam"/>
    <property type="match status" value="1"/>
</dbReference>
<evidence type="ECO:0000256" key="3">
    <source>
        <dbReference type="ARBA" id="ARBA00022448"/>
    </source>
</evidence>
<dbReference type="EMBL" id="BEWI01000032">
    <property type="protein sequence ID" value="GAY23707.1"/>
    <property type="molecule type" value="Genomic_DNA"/>
</dbReference>
<sequence length="337" mass="35622">MTRTILSRRRVLLPWIVLFALIALAAIGFASLRPHGGGDPGRPVLKIGDQRGGAQALMRAAGELDDLPYRIEWAQFPAASPLLEALAAGAIDVGGVGAPPFAFAYAGGAKIKAVFAYRPQGPGVGRASAIVVPKDSPVRSVAQLKGRKLATVRGSAGQDLALRLIEQAGLASSDVRWTYLDNGAAKAALESGAIDAWSTWGSYVGIAVMENGDRVLADASGLPAQTGFFAASESAIHGKRPILADFLARLSRARRWAAAHPDAFARTLAQETGLPFKVARFSITAYIGTAEPINDALVREQAEIFARYRRAGIIPALPDIRGAYDPSFNATTLARRD</sequence>
<reference evidence="10" key="7">
    <citation type="submission" date="2024-05" db="EMBL/GenBank/DDBJ databases">
        <authorList>
            <person name="Sun Q."/>
            <person name="Sedlacek I."/>
        </authorList>
    </citation>
    <scope>NUCLEOTIDE SEQUENCE</scope>
    <source>
        <strain evidence="10">CCM 7327</strain>
    </source>
</reference>
<reference evidence="10" key="3">
    <citation type="journal article" date="2014" name="Int. J. Syst. Evol. Microbiol.">
        <title>Complete genome of a new Firmicutes species belonging to the dominant human colonic microbiota ('Ruminococcus bicirculans') reveals two chromosomes and a selective capacity to utilize plant glucans.</title>
        <authorList>
            <consortium name="NISC Comparative Sequencing Program"/>
            <person name="Wegmann U."/>
            <person name="Louis P."/>
            <person name="Goesmann A."/>
            <person name="Henrissat B."/>
            <person name="Duncan S.H."/>
            <person name="Flint H.J."/>
        </authorList>
    </citation>
    <scope>NUCLEOTIDE SEQUENCE</scope>
    <source>
        <strain evidence="10">CCM 7327</strain>
    </source>
</reference>